<dbReference type="Pfam" id="PF08407">
    <property type="entry name" value="Chitin_synth_1N"/>
    <property type="match status" value="1"/>
</dbReference>
<feature type="transmembrane region" description="Helical" evidence="8">
    <location>
        <begin position="769"/>
        <end position="790"/>
    </location>
</feature>
<keyword evidence="3" id="KW-0808">Transferase</keyword>
<feature type="region of interest" description="Disordered" evidence="7">
    <location>
        <begin position="1"/>
        <end position="79"/>
    </location>
</feature>
<evidence type="ECO:0000259" key="9">
    <source>
        <dbReference type="PROSITE" id="PS50866"/>
    </source>
</evidence>
<organism evidence="10 11">
    <name type="scientific">Umbelopsis vinacea</name>
    <dbReference type="NCBI Taxonomy" id="44442"/>
    <lineage>
        <taxon>Eukaryota</taxon>
        <taxon>Fungi</taxon>
        <taxon>Fungi incertae sedis</taxon>
        <taxon>Mucoromycota</taxon>
        <taxon>Mucoromycotina</taxon>
        <taxon>Umbelopsidomycetes</taxon>
        <taxon>Umbelopsidales</taxon>
        <taxon>Umbelopsidaceae</taxon>
        <taxon>Umbelopsis</taxon>
    </lineage>
</organism>
<dbReference type="Proteomes" id="UP000612746">
    <property type="component" value="Unassembled WGS sequence"/>
</dbReference>
<feature type="transmembrane region" description="Helical" evidence="8">
    <location>
        <begin position="462"/>
        <end position="481"/>
    </location>
</feature>
<feature type="transmembrane region" description="Helical" evidence="8">
    <location>
        <begin position="557"/>
        <end position="575"/>
    </location>
</feature>
<dbReference type="EMBL" id="JAEPRA010000004">
    <property type="protein sequence ID" value="KAG2186863.1"/>
    <property type="molecule type" value="Genomic_DNA"/>
</dbReference>
<feature type="compositionally biased region" description="Polar residues" evidence="7">
    <location>
        <begin position="40"/>
        <end position="61"/>
    </location>
</feature>
<dbReference type="InterPro" id="IPR004835">
    <property type="entry name" value="Chitin_synth"/>
</dbReference>
<dbReference type="InterPro" id="IPR036598">
    <property type="entry name" value="GOLD_dom_sf"/>
</dbReference>
<dbReference type="InterPro" id="IPR029044">
    <property type="entry name" value="Nucleotide-diphossugar_trans"/>
</dbReference>
<keyword evidence="5 8" id="KW-1133">Transmembrane helix</keyword>
<dbReference type="AlphaFoldDB" id="A0A8H7UP31"/>
<feature type="transmembrane region" description="Helical" evidence="8">
    <location>
        <begin position="638"/>
        <end position="657"/>
    </location>
</feature>
<evidence type="ECO:0000256" key="5">
    <source>
        <dbReference type="ARBA" id="ARBA00022989"/>
    </source>
</evidence>
<dbReference type="GO" id="GO:0004100">
    <property type="term" value="F:chitin synthase activity"/>
    <property type="evidence" value="ECO:0007669"/>
    <property type="project" value="UniProtKB-EC"/>
</dbReference>
<dbReference type="GO" id="GO:0016020">
    <property type="term" value="C:membrane"/>
    <property type="evidence" value="ECO:0007669"/>
    <property type="project" value="UniProtKB-SubCell"/>
</dbReference>
<accession>A0A8H7UP31</accession>
<dbReference type="GO" id="GO:0006031">
    <property type="term" value="P:chitin biosynthetic process"/>
    <property type="evidence" value="ECO:0007669"/>
    <property type="project" value="TreeGrafter"/>
</dbReference>
<evidence type="ECO:0000313" key="10">
    <source>
        <dbReference type="EMBL" id="KAG2186863.1"/>
    </source>
</evidence>
<evidence type="ECO:0000256" key="3">
    <source>
        <dbReference type="ARBA" id="ARBA00022676"/>
    </source>
</evidence>
<dbReference type="InterPro" id="IPR009038">
    <property type="entry name" value="GOLD_dom"/>
</dbReference>
<sequence>MSYNPLPPSETPSKNVSFVPYNQPPPANPYRRPPPNHNQYTPPSYQNHPLNRSSPEQNIPMNPSPPRAQSKFSRSKSVRHVQLTQGNLVLDCPVPDKLLRNVKYSTGEEFTQMRYTAVTCDPNDFVKDRYTLRPYLLNRQTELFIVMTMYNEDDQLFMKTMNAVVKNIAHLCSRTKSKMWGPEGWKKVVVCVVSDGRLKVHPRVLKVLGAMGVYQEGIGKTEVAGKGVTAHLYEYTSQVVVDRETGKLGGSDKGTVPIQILFCLKEKNAKKLNSHRWFFRAFAPLLNPNVCILLDVGTRPSGTSLYHLWKAFDRSKYVGGACGEICAEVGPNSRNLLNPLIASQNFEYKMSNILDKPLESVFGYISVLPGAFSAYRYRALKDTAPGVGPLSSYFKGEALHGGGAADAGIFEANMYLAEDRILCFELVAKRGEQWLLKYVKAAKAETDVPDNLSEFISQRRRWLNGSFFASFYATFHFWRIWTSGQSIFRKFFLMFLFLYNLVNLFFNWFALANFYLTFYFLTKASVPVTIEEMVNGVLTEVKQSSTVPDPFFGQGEIIFSVLREAYFMVIIIIVISALGNRPQGSKFIYMTCVFVFAFLMLVMLYVAVFTIYQTVPKTLDGWKNVGTLLHTSPAFRDIIISLGSTYILYFFSSFLYGEPFHMFTSFIQYLTLLPSYVNILMVYAFCNTHDVSWGTKGDNKAESLGTAQVSANKDGHQIVKVEVPTEKEDINDGYDKFLRALAVPEVKAKEKRDAKTKQEDYYRLFRTRLVLSWMFCNALLIVAISSSAFTQYMETHNPSPDQAYNPYLSFIFWSVAGLSAVRFCGTLLVCLCQQVASLSIDVRANTQECFFEDLDVGDKMTVTFQVGEGGNLDIDFSINDPAERTVRSALRESTGTHEITASLKGRHTYCFSNQMSSVSDKSVSFNVHDLQKQLVDSAIIDPLEREIRELAESMSAVKDEQEYIVIRERQHRDTAESTNSRVKWWSLGQLGLLVAVCFWQIFYLKRFFEVKRVV</sequence>
<name>A0A8H7UP31_9FUNG</name>
<feature type="transmembrane region" description="Helical" evidence="8">
    <location>
        <begin position="810"/>
        <end position="831"/>
    </location>
</feature>
<comment type="subcellular location">
    <subcellularLocation>
        <location evidence="1">Membrane</location>
        <topology evidence="1">Multi-pass membrane protein</topology>
    </subcellularLocation>
</comment>
<evidence type="ECO:0000256" key="2">
    <source>
        <dbReference type="ARBA" id="ARBA00012543"/>
    </source>
</evidence>
<dbReference type="OrthoDB" id="26569at2759"/>
<protein>
    <recommendedName>
        <fullName evidence="2">chitin synthase</fullName>
        <ecNumber evidence="2">2.4.1.16</ecNumber>
    </recommendedName>
</protein>
<evidence type="ECO:0000256" key="1">
    <source>
        <dbReference type="ARBA" id="ARBA00004141"/>
    </source>
</evidence>
<evidence type="ECO:0000256" key="6">
    <source>
        <dbReference type="ARBA" id="ARBA00023136"/>
    </source>
</evidence>
<evidence type="ECO:0000313" key="11">
    <source>
        <dbReference type="Proteomes" id="UP000612746"/>
    </source>
</evidence>
<dbReference type="EC" id="2.4.1.16" evidence="2"/>
<evidence type="ECO:0000256" key="7">
    <source>
        <dbReference type="SAM" id="MobiDB-lite"/>
    </source>
</evidence>
<keyword evidence="6 8" id="KW-0472">Membrane</keyword>
<feature type="domain" description="GOLD" evidence="9">
    <location>
        <begin position="847"/>
        <end position="929"/>
    </location>
</feature>
<feature type="transmembrane region" description="Helical" evidence="8">
    <location>
        <begin position="984"/>
        <end position="1004"/>
    </location>
</feature>
<dbReference type="Pfam" id="PF01105">
    <property type="entry name" value="EMP24_GP25L"/>
    <property type="match status" value="1"/>
</dbReference>
<reference evidence="10" key="1">
    <citation type="submission" date="2020-12" db="EMBL/GenBank/DDBJ databases">
        <title>Metabolic potential, ecology and presence of endohyphal bacteria is reflected in genomic diversity of Mucoromycotina.</title>
        <authorList>
            <person name="Muszewska A."/>
            <person name="Okrasinska A."/>
            <person name="Steczkiewicz K."/>
            <person name="Drgas O."/>
            <person name="Orlowska M."/>
            <person name="Perlinska-Lenart U."/>
            <person name="Aleksandrzak-Piekarczyk T."/>
            <person name="Szatraj K."/>
            <person name="Zielenkiewicz U."/>
            <person name="Pilsyk S."/>
            <person name="Malc E."/>
            <person name="Mieczkowski P."/>
            <person name="Kruszewska J.S."/>
            <person name="Biernat P."/>
            <person name="Pawlowska J."/>
        </authorList>
    </citation>
    <scope>NUCLEOTIDE SEQUENCE</scope>
    <source>
        <strain evidence="10">WA0000051536</strain>
    </source>
</reference>
<dbReference type="PANTHER" id="PTHR22914">
    <property type="entry name" value="CHITIN SYNTHASE"/>
    <property type="match status" value="1"/>
</dbReference>
<dbReference type="GO" id="GO:0030428">
    <property type="term" value="C:cell septum"/>
    <property type="evidence" value="ECO:0007669"/>
    <property type="project" value="TreeGrafter"/>
</dbReference>
<evidence type="ECO:0000256" key="8">
    <source>
        <dbReference type="SAM" id="Phobius"/>
    </source>
</evidence>
<keyword evidence="11" id="KW-1185">Reference proteome</keyword>
<feature type="compositionally biased region" description="Pro residues" evidence="7">
    <location>
        <begin position="1"/>
        <end position="10"/>
    </location>
</feature>
<dbReference type="CDD" id="cd04190">
    <property type="entry name" value="Chitin_synth_C"/>
    <property type="match status" value="1"/>
</dbReference>
<dbReference type="PROSITE" id="PS50866">
    <property type="entry name" value="GOLD"/>
    <property type="match status" value="1"/>
</dbReference>
<feature type="transmembrane region" description="Helical" evidence="8">
    <location>
        <begin position="493"/>
        <end position="516"/>
    </location>
</feature>
<dbReference type="Pfam" id="PF01644">
    <property type="entry name" value="Chitin_synth_1"/>
    <property type="match status" value="1"/>
</dbReference>
<gene>
    <name evidence="10" type="ORF">INT44_003090</name>
</gene>
<comment type="caution">
    <text evidence="10">The sequence shown here is derived from an EMBL/GenBank/DDBJ whole genome shotgun (WGS) entry which is preliminary data.</text>
</comment>
<dbReference type="InterPro" id="IPR013616">
    <property type="entry name" value="Chitin_synth_N"/>
</dbReference>
<evidence type="ECO:0000256" key="4">
    <source>
        <dbReference type="ARBA" id="ARBA00022692"/>
    </source>
</evidence>
<keyword evidence="4 8" id="KW-0812">Transmembrane</keyword>
<dbReference type="SUPFAM" id="SSF101576">
    <property type="entry name" value="Supernatant protein factor (SPF), C-terminal domain"/>
    <property type="match status" value="1"/>
</dbReference>
<dbReference type="SMART" id="SM01190">
    <property type="entry name" value="EMP24_GP25L"/>
    <property type="match status" value="1"/>
</dbReference>
<dbReference type="PANTHER" id="PTHR22914:SF44">
    <property type="entry name" value="CHITIN SYNTHASE 2"/>
    <property type="match status" value="1"/>
</dbReference>
<proteinExistence type="predicted"/>
<keyword evidence="3" id="KW-0328">Glycosyltransferase</keyword>
<dbReference type="GO" id="GO:0071944">
    <property type="term" value="C:cell periphery"/>
    <property type="evidence" value="ECO:0007669"/>
    <property type="project" value="TreeGrafter"/>
</dbReference>
<feature type="compositionally biased region" description="Pro residues" evidence="7">
    <location>
        <begin position="22"/>
        <end position="36"/>
    </location>
</feature>
<feature type="transmembrane region" description="Helical" evidence="8">
    <location>
        <begin position="587"/>
        <end position="612"/>
    </location>
</feature>
<dbReference type="SUPFAM" id="SSF53448">
    <property type="entry name" value="Nucleotide-diphospho-sugar transferases"/>
    <property type="match status" value="1"/>
</dbReference>